<dbReference type="Proteomes" id="UP001354989">
    <property type="component" value="Chromosome"/>
</dbReference>
<dbReference type="Gene3D" id="1.20.120.80">
    <property type="entry name" value="Cytochrome c oxidase, subunit III, four-helix bundle"/>
    <property type="match status" value="1"/>
</dbReference>
<feature type="transmembrane region" description="Helical" evidence="7">
    <location>
        <begin position="22"/>
        <end position="44"/>
    </location>
</feature>
<dbReference type="PROSITE" id="PS50253">
    <property type="entry name" value="COX3"/>
    <property type="match status" value="1"/>
</dbReference>
<feature type="transmembrane region" description="Helical" evidence="7">
    <location>
        <begin position="59"/>
        <end position="80"/>
    </location>
</feature>
<evidence type="ECO:0000256" key="1">
    <source>
        <dbReference type="ARBA" id="ARBA00004141"/>
    </source>
</evidence>
<dbReference type="PANTHER" id="PTHR11403">
    <property type="entry name" value="CYTOCHROME C OXIDASE SUBUNIT III"/>
    <property type="match status" value="1"/>
</dbReference>
<gene>
    <name evidence="9" type="ORF">PEPS_20750</name>
</gene>
<dbReference type="InterPro" id="IPR000298">
    <property type="entry name" value="Cyt_c_oxidase-like_su3"/>
</dbReference>
<keyword evidence="10" id="KW-1185">Reference proteome</keyword>
<accession>A0ABM7VFQ9</accession>
<evidence type="ECO:0000313" key="9">
    <source>
        <dbReference type="EMBL" id="BDC99794.1"/>
    </source>
</evidence>
<keyword evidence="4 7" id="KW-1133">Transmembrane helix</keyword>
<dbReference type="SUPFAM" id="SSF81452">
    <property type="entry name" value="Cytochrome c oxidase subunit III-like"/>
    <property type="match status" value="1"/>
</dbReference>
<feature type="transmembrane region" description="Helical" evidence="7">
    <location>
        <begin position="130"/>
        <end position="156"/>
    </location>
</feature>
<evidence type="ECO:0000256" key="5">
    <source>
        <dbReference type="ARBA" id="ARBA00023136"/>
    </source>
</evidence>
<evidence type="ECO:0000256" key="2">
    <source>
        <dbReference type="ARBA" id="ARBA00010581"/>
    </source>
</evidence>
<evidence type="ECO:0000313" key="10">
    <source>
        <dbReference type="Proteomes" id="UP001354989"/>
    </source>
</evidence>
<evidence type="ECO:0000256" key="4">
    <source>
        <dbReference type="ARBA" id="ARBA00022989"/>
    </source>
</evidence>
<dbReference type="Pfam" id="PF00510">
    <property type="entry name" value="COX3"/>
    <property type="match status" value="1"/>
</dbReference>
<dbReference type="InterPro" id="IPR024791">
    <property type="entry name" value="Cyt_c/ubiquinol_Oxase_su3"/>
</dbReference>
<proteinExistence type="inferred from homology"/>
<evidence type="ECO:0000256" key="6">
    <source>
        <dbReference type="RuleBase" id="RU003376"/>
    </source>
</evidence>
<evidence type="ECO:0000259" key="8">
    <source>
        <dbReference type="PROSITE" id="PS50253"/>
    </source>
</evidence>
<reference evidence="9 10" key="1">
    <citation type="submission" date="2021-12" db="EMBL/GenBank/DDBJ databases">
        <title>Genome sequencing of bacteria with rrn-lacking chromosome and rrn-plasmid.</title>
        <authorList>
            <person name="Anda M."/>
            <person name="Iwasaki W."/>
        </authorList>
    </citation>
    <scope>NUCLEOTIDE SEQUENCE [LARGE SCALE GENOMIC DNA]</scope>
    <source>
        <strain evidence="9 10">NBRC 101262</strain>
    </source>
</reference>
<protein>
    <recommendedName>
        <fullName evidence="8">Heme-copper oxidase subunit III family profile domain-containing protein</fullName>
    </recommendedName>
</protein>
<sequence>MDTSLHMSAQPQTPLAMNAQKFALWLFLVSVVLLFGALTSAYIVKVSETGTLGISLPTIFLWNSALIVCSSVTAQLAYHFAKKDQLAKVKMMLVASAVLGIAFIYGQLLAWDDLMAMNINFVGNPAGSFIYVFTGVHVAHLVSAIVFLLIMLYAAFRFKVHSRKLDRMEMFVTYWHFLGGLWIYLYVFLNYYN</sequence>
<keyword evidence="5 7" id="KW-0472">Membrane</keyword>
<evidence type="ECO:0000256" key="3">
    <source>
        <dbReference type="ARBA" id="ARBA00022692"/>
    </source>
</evidence>
<dbReference type="EMBL" id="AP025292">
    <property type="protein sequence ID" value="BDC99794.1"/>
    <property type="molecule type" value="Genomic_DNA"/>
</dbReference>
<evidence type="ECO:0000256" key="7">
    <source>
        <dbReference type="SAM" id="Phobius"/>
    </source>
</evidence>
<feature type="transmembrane region" description="Helical" evidence="7">
    <location>
        <begin position="92"/>
        <end position="110"/>
    </location>
</feature>
<feature type="domain" description="Heme-copper oxidase subunit III family profile" evidence="8">
    <location>
        <begin position="1"/>
        <end position="193"/>
    </location>
</feature>
<dbReference type="InterPro" id="IPR035973">
    <property type="entry name" value="Cyt_c_oxidase_su3-like_sf"/>
</dbReference>
<dbReference type="InterPro" id="IPR013833">
    <property type="entry name" value="Cyt_c_oxidase_su3_a-hlx"/>
</dbReference>
<comment type="subcellular location">
    <subcellularLocation>
        <location evidence="6">Cell membrane</location>
        <topology evidence="6">Multi-pass membrane protein</topology>
    </subcellularLocation>
    <subcellularLocation>
        <location evidence="1">Membrane</location>
        <topology evidence="1">Multi-pass membrane protein</topology>
    </subcellularLocation>
</comment>
<organism evidence="9 10">
    <name type="scientific">Persicobacter psychrovividus</name>
    <dbReference type="NCBI Taxonomy" id="387638"/>
    <lineage>
        <taxon>Bacteria</taxon>
        <taxon>Pseudomonadati</taxon>
        <taxon>Bacteroidota</taxon>
        <taxon>Cytophagia</taxon>
        <taxon>Cytophagales</taxon>
        <taxon>Persicobacteraceae</taxon>
        <taxon>Persicobacter</taxon>
    </lineage>
</organism>
<dbReference type="PANTHER" id="PTHR11403:SF10">
    <property type="entry name" value="CYTOCHROME C OXIDASE"/>
    <property type="match status" value="1"/>
</dbReference>
<keyword evidence="3 6" id="KW-0812">Transmembrane</keyword>
<feature type="transmembrane region" description="Helical" evidence="7">
    <location>
        <begin position="168"/>
        <end position="189"/>
    </location>
</feature>
<comment type="similarity">
    <text evidence="2 6">Belongs to the cytochrome c oxidase subunit 3 family.</text>
</comment>
<name>A0ABM7VFQ9_9BACT</name>